<evidence type="ECO:0000259" key="2">
    <source>
        <dbReference type="Pfam" id="PF04892"/>
    </source>
</evidence>
<reference evidence="3 4" key="1">
    <citation type="submission" date="2024-06" db="EMBL/GenBank/DDBJ databases">
        <title>The Natural Products Discovery Center: Release of the First 8490 Sequenced Strains for Exploring Actinobacteria Biosynthetic Diversity.</title>
        <authorList>
            <person name="Kalkreuter E."/>
            <person name="Kautsar S.A."/>
            <person name="Yang D."/>
            <person name="Bader C.D."/>
            <person name="Teijaro C.N."/>
            <person name="Fluegel L."/>
            <person name="Davis C.M."/>
            <person name="Simpson J.R."/>
            <person name="Lauterbach L."/>
            <person name="Steele A.D."/>
            <person name="Gui C."/>
            <person name="Meng S."/>
            <person name="Li G."/>
            <person name="Viehrig K."/>
            <person name="Ye F."/>
            <person name="Su P."/>
            <person name="Kiefer A.F."/>
            <person name="Nichols A."/>
            <person name="Cepeda A.J."/>
            <person name="Yan W."/>
            <person name="Fan B."/>
            <person name="Jiang Y."/>
            <person name="Adhikari A."/>
            <person name="Zheng C.-J."/>
            <person name="Schuster L."/>
            <person name="Cowan T.M."/>
            <person name="Smanski M.J."/>
            <person name="Chevrette M.G."/>
            <person name="De Carvalho L.P.S."/>
            <person name="Shen B."/>
        </authorList>
    </citation>
    <scope>NUCLEOTIDE SEQUENCE [LARGE SCALE GENOMIC DNA]</scope>
    <source>
        <strain evidence="3 4">NPDC048946</strain>
    </source>
</reference>
<dbReference type="Proteomes" id="UP001551482">
    <property type="component" value="Unassembled WGS sequence"/>
</dbReference>
<keyword evidence="1" id="KW-0812">Transmembrane</keyword>
<keyword evidence="1" id="KW-0472">Membrane</keyword>
<accession>A0ABV3DCW0</accession>
<dbReference type="PANTHER" id="PTHR36834:SF1">
    <property type="entry name" value="INTEGRAL MEMBRANE PROTEIN"/>
    <property type="match status" value="1"/>
</dbReference>
<dbReference type="Pfam" id="PF04892">
    <property type="entry name" value="VanZ"/>
    <property type="match status" value="1"/>
</dbReference>
<sequence>MRQVWESWGGVLLVWGAVIPLVAGACVLGVRLRVRQGRDPAEALRFTAAEAGIAAGTLPWVWMILTPAYGERAVSAVPLRDLAATLTSTPVDAFVQVGANLVVFVPLGFFLPMRWPGFAGVPRMALLGAVVSGLLETGQYVLDMGRVSSVDDVLMNTAGAAVGAYLARVHVARRESDRSYGDRIAARLLLRLGVVG</sequence>
<keyword evidence="4" id="KW-1185">Reference proteome</keyword>
<feature type="transmembrane region" description="Helical" evidence="1">
    <location>
        <begin position="12"/>
        <end position="32"/>
    </location>
</feature>
<dbReference type="PROSITE" id="PS51257">
    <property type="entry name" value="PROKAR_LIPOPROTEIN"/>
    <property type="match status" value="1"/>
</dbReference>
<dbReference type="InterPro" id="IPR053150">
    <property type="entry name" value="Teicoplanin_resist-assoc"/>
</dbReference>
<dbReference type="PANTHER" id="PTHR36834">
    <property type="entry name" value="MEMBRANE PROTEIN-RELATED"/>
    <property type="match status" value="1"/>
</dbReference>
<feature type="transmembrane region" description="Helical" evidence="1">
    <location>
        <begin position="44"/>
        <end position="65"/>
    </location>
</feature>
<keyword evidence="1" id="KW-1133">Transmembrane helix</keyword>
<dbReference type="InterPro" id="IPR006976">
    <property type="entry name" value="VanZ-like"/>
</dbReference>
<evidence type="ECO:0000313" key="3">
    <source>
        <dbReference type="EMBL" id="MEU8132814.1"/>
    </source>
</evidence>
<organism evidence="3 4">
    <name type="scientific">Streptodolium elevatio</name>
    <dbReference type="NCBI Taxonomy" id="3157996"/>
    <lineage>
        <taxon>Bacteria</taxon>
        <taxon>Bacillati</taxon>
        <taxon>Actinomycetota</taxon>
        <taxon>Actinomycetes</taxon>
        <taxon>Kitasatosporales</taxon>
        <taxon>Streptomycetaceae</taxon>
        <taxon>Streptodolium</taxon>
    </lineage>
</organism>
<feature type="transmembrane region" description="Helical" evidence="1">
    <location>
        <begin position="93"/>
        <end position="112"/>
    </location>
</feature>
<name>A0ABV3DCW0_9ACTN</name>
<protein>
    <submittedName>
        <fullName evidence="3">VanZ family protein</fullName>
    </submittedName>
</protein>
<gene>
    <name evidence="3" type="ORF">AB0C36_04825</name>
</gene>
<feature type="domain" description="VanZ-like" evidence="2">
    <location>
        <begin position="60"/>
        <end position="169"/>
    </location>
</feature>
<evidence type="ECO:0000256" key="1">
    <source>
        <dbReference type="SAM" id="Phobius"/>
    </source>
</evidence>
<dbReference type="EMBL" id="JBEZFP010000008">
    <property type="protein sequence ID" value="MEU8132814.1"/>
    <property type="molecule type" value="Genomic_DNA"/>
</dbReference>
<comment type="caution">
    <text evidence="3">The sequence shown here is derived from an EMBL/GenBank/DDBJ whole genome shotgun (WGS) entry which is preliminary data.</text>
</comment>
<evidence type="ECO:0000313" key="4">
    <source>
        <dbReference type="Proteomes" id="UP001551482"/>
    </source>
</evidence>
<proteinExistence type="predicted"/>
<dbReference type="RefSeq" id="WP_358349266.1">
    <property type="nucleotide sequence ID" value="NZ_JBEZFP010000008.1"/>
</dbReference>